<protein>
    <submittedName>
        <fullName evidence="2">DUF4376 domain-containing protein</fullName>
    </submittedName>
</protein>
<dbReference type="InterPro" id="IPR025484">
    <property type="entry name" value="DUF4376"/>
</dbReference>
<organism evidence="2 3">
    <name type="scientific">Sphingobium fuliginis (strain ATCC 27551)</name>
    <dbReference type="NCBI Taxonomy" id="336203"/>
    <lineage>
        <taxon>Bacteria</taxon>
        <taxon>Pseudomonadati</taxon>
        <taxon>Pseudomonadota</taxon>
        <taxon>Alphaproteobacteria</taxon>
        <taxon>Sphingomonadales</taxon>
        <taxon>Sphingomonadaceae</taxon>
        <taxon>Sphingobium</taxon>
    </lineage>
</organism>
<proteinExistence type="predicted"/>
<evidence type="ECO:0000313" key="2">
    <source>
        <dbReference type="EMBL" id="QOT72829.1"/>
    </source>
</evidence>
<dbReference type="Proteomes" id="UP000593663">
    <property type="component" value="Chromosome 1"/>
</dbReference>
<name>A0A7M2GLN0_SPHSA</name>
<sequence>MDSEPLSIQALQLKAGVAFHRKHLGDSSPLQFTLQDNSVVTLSPDDALQMVGEALEYVDGIYAHARGLREALDAAQTAQEVLAVDVFRGWPTAS</sequence>
<gene>
    <name evidence="2" type="ORF">H5V43_06875</name>
</gene>
<feature type="domain" description="DUF4376" evidence="1">
    <location>
        <begin position="25"/>
        <end position="81"/>
    </location>
</feature>
<accession>A0A7M2GLN0</accession>
<dbReference type="EMBL" id="CP060035">
    <property type="protein sequence ID" value="QOT72829.1"/>
    <property type="molecule type" value="Genomic_DNA"/>
</dbReference>
<evidence type="ECO:0000313" key="3">
    <source>
        <dbReference type="Proteomes" id="UP000593663"/>
    </source>
</evidence>
<dbReference type="AlphaFoldDB" id="A0A7M2GLN0"/>
<reference evidence="3" key="1">
    <citation type="submission" date="2020-08" db="EMBL/GenBank/DDBJ databases">
        <title>Complete genome sequence of Sphingobium barthaii strain KK22, a high-molecular-weight polycyclic aromatic hydrocarbon-degrading soil bacterium.</title>
        <authorList>
            <person name="Mori J.F."/>
            <person name="Kanaly R.A."/>
        </authorList>
    </citation>
    <scope>NUCLEOTIDE SEQUENCE [LARGE SCALE GENOMIC DNA]</scope>
    <source>
        <strain evidence="3">KK22</strain>
    </source>
</reference>
<evidence type="ECO:0000259" key="1">
    <source>
        <dbReference type="Pfam" id="PF14301"/>
    </source>
</evidence>
<dbReference type="KEGG" id="sbar:H5V43_06875"/>
<dbReference type="Pfam" id="PF14301">
    <property type="entry name" value="DUF4376"/>
    <property type="match status" value="1"/>
</dbReference>
<dbReference type="RefSeq" id="WP_025550968.1">
    <property type="nucleotide sequence ID" value="NZ_BATN01000101.1"/>
</dbReference>